<reference evidence="2 3" key="2">
    <citation type="journal article" date="2017" name="Front. Plant Sci.">
        <title>Gene Classification and Mining of Molecular Markers Useful in Red Clover (Trifolium pratense) Breeding.</title>
        <authorList>
            <person name="Istvanek J."/>
            <person name="Dluhosova J."/>
            <person name="Dluhos P."/>
            <person name="Patkova L."/>
            <person name="Nedelnik J."/>
            <person name="Repkova J."/>
        </authorList>
    </citation>
    <scope>NUCLEOTIDE SEQUENCE [LARGE SCALE GENOMIC DNA]</scope>
    <source>
        <strain evidence="3">cv. Tatra</strain>
        <tissue evidence="2">Young leaves</tissue>
    </source>
</reference>
<evidence type="ECO:0000313" key="2">
    <source>
        <dbReference type="EMBL" id="PNX67641.1"/>
    </source>
</evidence>
<evidence type="ECO:0000313" key="3">
    <source>
        <dbReference type="Proteomes" id="UP000236291"/>
    </source>
</evidence>
<name>A0A2K3KMU6_TRIPR</name>
<feature type="region of interest" description="Disordered" evidence="1">
    <location>
        <begin position="67"/>
        <end position="107"/>
    </location>
</feature>
<dbReference type="Proteomes" id="UP000236291">
    <property type="component" value="Unassembled WGS sequence"/>
</dbReference>
<gene>
    <name evidence="2" type="ORF">L195_g055735</name>
</gene>
<proteinExistence type="predicted"/>
<keyword evidence="2" id="KW-0808">Transferase</keyword>
<dbReference type="EMBL" id="ASHM01102738">
    <property type="protein sequence ID" value="PNX67641.1"/>
    <property type="molecule type" value="Genomic_DNA"/>
</dbReference>
<evidence type="ECO:0000256" key="1">
    <source>
        <dbReference type="SAM" id="MobiDB-lite"/>
    </source>
</evidence>
<feature type="compositionally biased region" description="Pro residues" evidence="1">
    <location>
        <begin position="98"/>
        <end position="107"/>
    </location>
</feature>
<accession>A0A2K3KMU6</accession>
<dbReference type="GO" id="GO:0016301">
    <property type="term" value="F:kinase activity"/>
    <property type="evidence" value="ECO:0007669"/>
    <property type="project" value="UniProtKB-KW"/>
</dbReference>
<keyword evidence="2" id="KW-0418">Kinase</keyword>
<dbReference type="AlphaFoldDB" id="A0A2K3KMU6"/>
<comment type="caution">
    <text evidence="2">The sequence shown here is derived from an EMBL/GenBank/DDBJ whole genome shotgun (WGS) entry which is preliminary data.</text>
</comment>
<reference evidence="2 3" key="1">
    <citation type="journal article" date="2014" name="Am. J. Bot.">
        <title>Genome assembly and annotation for red clover (Trifolium pratense; Fabaceae).</title>
        <authorList>
            <person name="Istvanek J."/>
            <person name="Jaros M."/>
            <person name="Krenek A."/>
            <person name="Repkova J."/>
        </authorList>
    </citation>
    <scope>NUCLEOTIDE SEQUENCE [LARGE SCALE GENOMIC DNA]</scope>
    <source>
        <strain evidence="3">cv. Tatra</strain>
        <tissue evidence="2">Young leaves</tissue>
    </source>
</reference>
<protein>
    <submittedName>
        <fullName evidence="2">Kinase-like protein</fullName>
    </submittedName>
</protein>
<feature type="compositionally biased region" description="Low complexity" evidence="1">
    <location>
        <begin position="84"/>
        <end position="97"/>
    </location>
</feature>
<organism evidence="2 3">
    <name type="scientific">Trifolium pratense</name>
    <name type="common">Red clover</name>
    <dbReference type="NCBI Taxonomy" id="57577"/>
    <lineage>
        <taxon>Eukaryota</taxon>
        <taxon>Viridiplantae</taxon>
        <taxon>Streptophyta</taxon>
        <taxon>Embryophyta</taxon>
        <taxon>Tracheophyta</taxon>
        <taxon>Spermatophyta</taxon>
        <taxon>Magnoliopsida</taxon>
        <taxon>eudicotyledons</taxon>
        <taxon>Gunneridae</taxon>
        <taxon>Pentapetalae</taxon>
        <taxon>rosids</taxon>
        <taxon>fabids</taxon>
        <taxon>Fabales</taxon>
        <taxon>Fabaceae</taxon>
        <taxon>Papilionoideae</taxon>
        <taxon>50 kb inversion clade</taxon>
        <taxon>NPAAA clade</taxon>
        <taxon>Hologalegina</taxon>
        <taxon>IRL clade</taxon>
        <taxon>Trifolieae</taxon>
        <taxon>Trifolium</taxon>
    </lineage>
</organism>
<sequence>MGLGDGCGIELMFLTSWPVVEDDGGNNSSKMSCTDIHRMMFYGFELSWINSQCKDGQNAELDQYNHTVCPTDSTRSPPPPPMPTTIIPSSTTSSTALSPPPSFTFFF</sequence>